<dbReference type="InterPro" id="IPR043519">
    <property type="entry name" value="NT_sf"/>
</dbReference>
<dbReference type="EMBL" id="APVH01000021">
    <property type="protein sequence ID" value="EPX82459.1"/>
    <property type="molecule type" value="Genomic_DNA"/>
</dbReference>
<dbReference type="AlphaFoldDB" id="S9S886"/>
<dbReference type="STRING" id="1123237.Salmuc_05208"/>
<dbReference type="OrthoDB" id="9805698at2"/>
<keyword evidence="2 8" id="KW-0808">Transferase</keyword>
<name>S9S886_9RHOB</name>
<keyword evidence="5" id="KW-0479">Metal-binding</keyword>
<dbReference type="InterPro" id="IPR002646">
    <property type="entry name" value="PolA_pol_head_dom"/>
</dbReference>
<dbReference type="SUPFAM" id="SSF81891">
    <property type="entry name" value="Poly A polymerase C-terminal region-like"/>
    <property type="match status" value="1"/>
</dbReference>
<dbReference type="GO" id="GO:0000166">
    <property type="term" value="F:nucleotide binding"/>
    <property type="evidence" value="ECO:0007669"/>
    <property type="project" value="UniProtKB-KW"/>
</dbReference>
<proteinExistence type="inferred from homology"/>
<sequence length="383" mass="41330">MTQVTGDWLSRAPTQAVMAMLEGGGHQAYAVGGCVRNALMGVPVTDVDIATEARPERVTDLSAAAGLKCVPTGIDHGTVTVVSEGIPHEITTFRADVETDGRRAVVRFSDEIGEDAARRDFTMNALYADARGTLFDPLGGLPDLQARRVRFIRDAGERIREDYLRTLRFFRFMAWYGDPEAGFDADALDGIASNLEGLETLSRERVGQEIRKLLSAPDPAPSVAVMERVGVLRRVLPGAVAAPLAPLVSEEAGLGLAPCTMRRLAALGMIDADTLRLSKRNRRTFETLRALLEGAQGVAEIAYRHGADLARDLLALRAAVLGTPVPPDAEADIETGRRARFPITAGDLMPTYEGPALGERLSELEARWIASGFALSRAELLEE</sequence>
<dbReference type="Gene3D" id="1.10.3090.10">
    <property type="entry name" value="cca-adding enzyme, domain 2"/>
    <property type="match status" value="1"/>
</dbReference>
<dbReference type="GO" id="GO:0046872">
    <property type="term" value="F:metal ion binding"/>
    <property type="evidence" value="ECO:0007669"/>
    <property type="project" value="UniProtKB-KW"/>
</dbReference>
<reference evidence="12" key="1">
    <citation type="journal article" date="2014" name="Stand. Genomic Sci.">
        <title>Genome sequence of the exopolysaccharide-producing Salipiger mucosus type strain (DSM 16094(T)), a moderately halophilic member of the Roseobacter clade.</title>
        <authorList>
            <person name="Riedel T."/>
            <person name="Spring S."/>
            <person name="Fiebig A."/>
            <person name="Petersen J."/>
            <person name="Kyrpides N.C."/>
            <person name="Goker M."/>
            <person name="Klenk H.P."/>
        </authorList>
    </citation>
    <scope>NUCLEOTIDE SEQUENCE [LARGE SCALE GENOMIC DNA]</scope>
    <source>
        <strain evidence="12">DSM 16094</strain>
    </source>
</reference>
<gene>
    <name evidence="11" type="ORF">Salmuc_05208</name>
</gene>
<dbReference type="PANTHER" id="PTHR46173:SF1">
    <property type="entry name" value="CCA TRNA NUCLEOTIDYLTRANSFERASE 1, MITOCHONDRIAL"/>
    <property type="match status" value="1"/>
</dbReference>
<keyword evidence="4 11" id="KW-0548">Nucleotidyltransferase</keyword>
<comment type="cofactor">
    <cofactor evidence="1">
        <name>Mg(2+)</name>
        <dbReference type="ChEBI" id="CHEBI:18420"/>
    </cofactor>
</comment>
<dbReference type="Pfam" id="PF01743">
    <property type="entry name" value="PolyA_pol"/>
    <property type="match status" value="1"/>
</dbReference>
<keyword evidence="6" id="KW-0547">Nucleotide-binding</keyword>
<dbReference type="GO" id="GO:0008033">
    <property type="term" value="P:tRNA processing"/>
    <property type="evidence" value="ECO:0007669"/>
    <property type="project" value="UniProtKB-KW"/>
</dbReference>
<feature type="domain" description="tRNA nucleotidyltransferase/poly(A) polymerase RNA and SrmB- binding" evidence="10">
    <location>
        <begin position="188"/>
        <end position="239"/>
    </location>
</feature>
<dbReference type="InterPro" id="IPR032828">
    <property type="entry name" value="PolyA_RNA-bd"/>
</dbReference>
<evidence type="ECO:0000256" key="3">
    <source>
        <dbReference type="ARBA" id="ARBA00022694"/>
    </source>
</evidence>
<evidence type="ECO:0000256" key="8">
    <source>
        <dbReference type="RuleBase" id="RU003953"/>
    </source>
</evidence>
<dbReference type="Gene3D" id="3.30.460.10">
    <property type="entry name" value="Beta Polymerase, domain 2"/>
    <property type="match status" value="1"/>
</dbReference>
<dbReference type="GO" id="GO:0000049">
    <property type="term" value="F:tRNA binding"/>
    <property type="evidence" value="ECO:0007669"/>
    <property type="project" value="TreeGrafter"/>
</dbReference>
<keyword evidence="8" id="KW-0694">RNA-binding</keyword>
<dbReference type="eggNOG" id="COG0617">
    <property type="taxonomic scope" value="Bacteria"/>
</dbReference>
<evidence type="ECO:0000256" key="5">
    <source>
        <dbReference type="ARBA" id="ARBA00022723"/>
    </source>
</evidence>
<comment type="similarity">
    <text evidence="8">Belongs to the tRNA nucleotidyltransferase/poly(A) polymerase family.</text>
</comment>
<evidence type="ECO:0000256" key="2">
    <source>
        <dbReference type="ARBA" id="ARBA00022679"/>
    </source>
</evidence>
<keyword evidence="12" id="KW-1185">Reference proteome</keyword>
<dbReference type="RefSeq" id="WP_020039487.1">
    <property type="nucleotide sequence ID" value="NZ_KE557275.1"/>
</dbReference>
<accession>S9S886</accession>
<dbReference type="CDD" id="cd05398">
    <property type="entry name" value="NT_ClassII-CCAase"/>
    <property type="match status" value="1"/>
</dbReference>
<evidence type="ECO:0000256" key="7">
    <source>
        <dbReference type="ARBA" id="ARBA00022842"/>
    </source>
</evidence>
<dbReference type="PANTHER" id="PTHR46173">
    <property type="entry name" value="CCA TRNA NUCLEOTIDYLTRANSFERASE 1, MITOCHONDRIAL"/>
    <property type="match status" value="1"/>
</dbReference>
<comment type="caution">
    <text evidence="11">The sequence shown here is derived from an EMBL/GenBank/DDBJ whole genome shotgun (WGS) entry which is preliminary data.</text>
</comment>
<keyword evidence="3" id="KW-0819">tRNA processing</keyword>
<dbReference type="EC" id="2.7.7.72" evidence="11"/>
<dbReference type="HOGENOM" id="CLU_015961_2_3_5"/>
<dbReference type="SUPFAM" id="SSF81301">
    <property type="entry name" value="Nucleotidyltransferase"/>
    <property type="match status" value="1"/>
</dbReference>
<evidence type="ECO:0000313" key="11">
    <source>
        <dbReference type="EMBL" id="EPX82459.1"/>
    </source>
</evidence>
<evidence type="ECO:0000313" key="12">
    <source>
        <dbReference type="Proteomes" id="UP000015347"/>
    </source>
</evidence>
<dbReference type="Proteomes" id="UP000015347">
    <property type="component" value="Unassembled WGS sequence"/>
</dbReference>
<evidence type="ECO:0000256" key="6">
    <source>
        <dbReference type="ARBA" id="ARBA00022741"/>
    </source>
</evidence>
<protein>
    <submittedName>
        <fullName evidence="11">tRNA nucleotidyltransferase</fullName>
        <ecNumber evidence="11">2.7.7.72</ecNumber>
    </submittedName>
</protein>
<organism evidence="11 12">
    <name type="scientific">Salipiger mucosus DSM 16094</name>
    <dbReference type="NCBI Taxonomy" id="1123237"/>
    <lineage>
        <taxon>Bacteria</taxon>
        <taxon>Pseudomonadati</taxon>
        <taxon>Pseudomonadota</taxon>
        <taxon>Alphaproteobacteria</taxon>
        <taxon>Rhodobacterales</taxon>
        <taxon>Roseobacteraceae</taxon>
        <taxon>Salipiger</taxon>
    </lineage>
</organism>
<evidence type="ECO:0000256" key="1">
    <source>
        <dbReference type="ARBA" id="ARBA00001946"/>
    </source>
</evidence>
<evidence type="ECO:0000259" key="9">
    <source>
        <dbReference type="Pfam" id="PF01743"/>
    </source>
</evidence>
<keyword evidence="7" id="KW-0460">Magnesium</keyword>
<dbReference type="Pfam" id="PF12627">
    <property type="entry name" value="PolyA_pol_RNAbd"/>
    <property type="match status" value="1"/>
</dbReference>
<dbReference type="GO" id="GO:0004810">
    <property type="term" value="F:CCA tRNA nucleotidyltransferase activity"/>
    <property type="evidence" value="ECO:0007669"/>
    <property type="project" value="UniProtKB-EC"/>
</dbReference>
<feature type="domain" description="Poly A polymerase head" evidence="9">
    <location>
        <begin position="28"/>
        <end position="150"/>
    </location>
</feature>
<evidence type="ECO:0000256" key="4">
    <source>
        <dbReference type="ARBA" id="ARBA00022695"/>
    </source>
</evidence>
<evidence type="ECO:0000259" key="10">
    <source>
        <dbReference type="Pfam" id="PF12627"/>
    </source>
</evidence>
<dbReference type="InterPro" id="IPR050264">
    <property type="entry name" value="Bact_CCA-adding_enz_type3_sf"/>
</dbReference>